<evidence type="ECO:0000313" key="9">
    <source>
        <dbReference type="Proteomes" id="UP001291309"/>
    </source>
</evidence>
<name>A0ABU5GXP8_9BACT</name>
<evidence type="ECO:0000256" key="6">
    <source>
        <dbReference type="ARBA" id="ARBA00023136"/>
    </source>
</evidence>
<sequence>MLALTPATSAAQQEQEPGWVSMSLEEARTRALKYSPQIAQASGAIRTAQAAERTAFGAYLPSLSVSAGSSLASSERFNPDTNTPVTGSSDSYNAGLSASWDVFTGFRRRNTKKQAEANTHAAQAQLVEQRFSVALSVERSFFDGLRAEELMVVARARIERAQEGVGAAERRLAVGSATRSDVLRSQLELNTARESLLQLENQRYTAGLSLGRLVGVEGPVDPAPSGPTEPTPLEESGAALVASLVSAAPSVRAAEAIVVAAEASIGVARAQYLPSVRLSAGYDWFNDDPVPAGGRTSWSVRLGLSYPIFDGFQRDANEIRARTQAEIAQSQLADVRRLARAEAERVLSLLKLAEERISLARQAVQVAQEDLRVQQERYRLGATTILELLTSQSALVEAENNLVSLRFDYQLSRAELEAIAGREL</sequence>
<evidence type="ECO:0000256" key="2">
    <source>
        <dbReference type="ARBA" id="ARBA00007613"/>
    </source>
</evidence>
<dbReference type="InterPro" id="IPR003423">
    <property type="entry name" value="OMP_efflux"/>
</dbReference>
<evidence type="ECO:0000313" key="8">
    <source>
        <dbReference type="EMBL" id="MDY7225639.1"/>
    </source>
</evidence>
<keyword evidence="4" id="KW-1134">Transmembrane beta strand</keyword>
<dbReference type="Gene3D" id="1.20.1600.10">
    <property type="entry name" value="Outer membrane efflux proteins (OEP)"/>
    <property type="match status" value="1"/>
</dbReference>
<organism evidence="8 9">
    <name type="scientific">Hyalangium rubrum</name>
    <dbReference type="NCBI Taxonomy" id="3103134"/>
    <lineage>
        <taxon>Bacteria</taxon>
        <taxon>Pseudomonadati</taxon>
        <taxon>Myxococcota</taxon>
        <taxon>Myxococcia</taxon>
        <taxon>Myxococcales</taxon>
        <taxon>Cystobacterineae</taxon>
        <taxon>Archangiaceae</taxon>
        <taxon>Hyalangium</taxon>
    </lineage>
</organism>
<evidence type="ECO:0000256" key="7">
    <source>
        <dbReference type="ARBA" id="ARBA00023237"/>
    </source>
</evidence>
<proteinExistence type="inferred from homology"/>
<comment type="subcellular location">
    <subcellularLocation>
        <location evidence="1">Cell outer membrane</location>
    </subcellularLocation>
</comment>
<dbReference type="Pfam" id="PF02321">
    <property type="entry name" value="OEP"/>
    <property type="match status" value="2"/>
</dbReference>
<dbReference type="EMBL" id="JAXIVS010000001">
    <property type="protein sequence ID" value="MDY7225639.1"/>
    <property type="molecule type" value="Genomic_DNA"/>
</dbReference>
<comment type="similarity">
    <text evidence="2">Belongs to the outer membrane factor (OMF) (TC 1.B.17) family.</text>
</comment>
<evidence type="ECO:0000256" key="1">
    <source>
        <dbReference type="ARBA" id="ARBA00004442"/>
    </source>
</evidence>
<comment type="caution">
    <text evidence="8">The sequence shown here is derived from an EMBL/GenBank/DDBJ whole genome shotgun (WGS) entry which is preliminary data.</text>
</comment>
<accession>A0ABU5GXP8</accession>
<keyword evidence="6" id="KW-0472">Membrane</keyword>
<evidence type="ECO:0000256" key="5">
    <source>
        <dbReference type="ARBA" id="ARBA00022692"/>
    </source>
</evidence>
<reference evidence="8 9" key="1">
    <citation type="submission" date="2023-12" db="EMBL/GenBank/DDBJ databases">
        <title>the genome sequence of Hyalangium sp. s54d21.</title>
        <authorList>
            <person name="Zhang X."/>
        </authorList>
    </citation>
    <scope>NUCLEOTIDE SEQUENCE [LARGE SCALE GENOMIC DNA]</scope>
    <source>
        <strain evidence="9">s54d21</strain>
    </source>
</reference>
<dbReference type="PANTHER" id="PTHR30026">
    <property type="entry name" value="OUTER MEMBRANE PROTEIN TOLC"/>
    <property type="match status" value="1"/>
</dbReference>
<dbReference type="InterPro" id="IPR051906">
    <property type="entry name" value="TolC-like"/>
</dbReference>
<keyword evidence="7" id="KW-0998">Cell outer membrane</keyword>
<dbReference type="Proteomes" id="UP001291309">
    <property type="component" value="Unassembled WGS sequence"/>
</dbReference>
<protein>
    <submittedName>
        <fullName evidence="8">TolC family protein</fullName>
    </submittedName>
</protein>
<keyword evidence="5" id="KW-0812">Transmembrane</keyword>
<keyword evidence="9" id="KW-1185">Reference proteome</keyword>
<dbReference type="RefSeq" id="WP_321544345.1">
    <property type="nucleotide sequence ID" value="NZ_JAXIVS010000001.1"/>
</dbReference>
<evidence type="ECO:0000256" key="4">
    <source>
        <dbReference type="ARBA" id="ARBA00022452"/>
    </source>
</evidence>
<dbReference type="PANTHER" id="PTHR30026:SF20">
    <property type="entry name" value="OUTER MEMBRANE PROTEIN TOLC"/>
    <property type="match status" value="1"/>
</dbReference>
<gene>
    <name evidence="8" type="ORF">SYV04_04560</name>
</gene>
<evidence type="ECO:0000256" key="3">
    <source>
        <dbReference type="ARBA" id="ARBA00022448"/>
    </source>
</evidence>
<keyword evidence="3" id="KW-0813">Transport</keyword>
<dbReference type="SUPFAM" id="SSF56954">
    <property type="entry name" value="Outer membrane efflux proteins (OEP)"/>
    <property type="match status" value="1"/>
</dbReference>